<dbReference type="SUPFAM" id="SSF51445">
    <property type="entry name" value="(Trans)glycosidases"/>
    <property type="match status" value="1"/>
</dbReference>
<reference evidence="10 11" key="1">
    <citation type="submission" date="2021-02" db="EMBL/GenBank/DDBJ databases">
        <title>Niveibacterium changnyeongensis HC41.</title>
        <authorList>
            <person name="Kang M."/>
        </authorList>
    </citation>
    <scope>NUCLEOTIDE SEQUENCE [LARGE SCALE GENOMIC DNA]</scope>
    <source>
        <strain evidence="10 11">HC41</strain>
    </source>
</reference>
<organism evidence="10 11">
    <name type="scientific">Niveibacterium microcysteis</name>
    <dbReference type="NCBI Taxonomy" id="2811415"/>
    <lineage>
        <taxon>Bacteria</taxon>
        <taxon>Pseudomonadati</taxon>
        <taxon>Pseudomonadota</taxon>
        <taxon>Betaproteobacteria</taxon>
        <taxon>Rhodocyclales</taxon>
        <taxon>Rhodocyclaceae</taxon>
        <taxon>Niveibacterium</taxon>
    </lineage>
</organism>
<dbReference type="InterPro" id="IPR050386">
    <property type="entry name" value="Glycosyl_hydrolase_5"/>
</dbReference>
<feature type="signal peptide" evidence="8">
    <location>
        <begin position="1"/>
        <end position="25"/>
    </location>
</feature>
<protein>
    <submittedName>
        <fullName evidence="10">Cellulase family glycosylhydrolase</fullName>
    </submittedName>
</protein>
<dbReference type="InterPro" id="IPR017853">
    <property type="entry name" value="GH"/>
</dbReference>
<keyword evidence="3" id="KW-0136">Cellulose degradation</keyword>
<feature type="domain" description="Glycoside hydrolase family 5" evidence="9">
    <location>
        <begin position="96"/>
        <end position="352"/>
    </location>
</feature>
<dbReference type="PROSITE" id="PS51318">
    <property type="entry name" value="TAT"/>
    <property type="match status" value="1"/>
</dbReference>
<sequence>MPSIRRRKFLKSVSAALGAAPLLGACGGGGGGGEPVSNARECTVTGVPSSKPPQLPSGPALPAISNTALPRLRGAHLNEYADWTDPHYSGWIQLPQLPAWGANVLRVFLCPFDQTGAPYLPGSPLKDRLAASLASRQPVIEWCLSNNVHVMLCFSSFLIWPVSRNWPEDDGRSLWRDASAQSELIAAWAALAERFKGRPGLIFEILNEPQPHYPGSPNGDERLSAGALNKLYPPVIEAIRAVDPERWVAIGPEWNFADYLDELAPIADPRLLYAVHFYTPSSVTHQGIADPSTAGTVHYPTSGGQFETALNKATLEAALKPALDYQAAHGVRIAVTEFGCSKTAPAETRLAWTTDVYSLFEAWGWDSVIFRYEAGMWPACFRQSWALENSEIEGLCRSIFARNLPTA</sequence>
<dbReference type="InterPro" id="IPR001547">
    <property type="entry name" value="Glyco_hydro_5"/>
</dbReference>
<evidence type="ECO:0000256" key="4">
    <source>
        <dbReference type="ARBA" id="ARBA00023277"/>
    </source>
</evidence>
<gene>
    <name evidence="10" type="ORF">JY500_21520</name>
</gene>
<dbReference type="PROSITE" id="PS51257">
    <property type="entry name" value="PROKAR_LIPOPROTEIN"/>
    <property type="match status" value="1"/>
</dbReference>
<evidence type="ECO:0000256" key="2">
    <source>
        <dbReference type="ARBA" id="ARBA00022801"/>
    </source>
</evidence>
<keyword evidence="11" id="KW-1185">Reference proteome</keyword>
<keyword evidence="2 7" id="KW-0378">Hydrolase</keyword>
<dbReference type="PANTHER" id="PTHR31297:SF41">
    <property type="entry name" value="ENDOGLUCANASE, PUTATIVE (AFU_ORTHOLOGUE AFUA_5G01830)-RELATED"/>
    <property type="match status" value="1"/>
</dbReference>
<feature type="chain" id="PRO_5046326938" evidence="8">
    <location>
        <begin position="26"/>
        <end position="407"/>
    </location>
</feature>
<evidence type="ECO:0000259" key="9">
    <source>
        <dbReference type="Pfam" id="PF00150"/>
    </source>
</evidence>
<evidence type="ECO:0000256" key="1">
    <source>
        <dbReference type="ARBA" id="ARBA00005641"/>
    </source>
</evidence>
<dbReference type="Proteomes" id="UP000663570">
    <property type="component" value="Chromosome"/>
</dbReference>
<evidence type="ECO:0000256" key="6">
    <source>
        <dbReference type="ARBA" id="ARBA00023326"/>
    </source>
</evidence>
<proteinExistence type="inferred from homology"/>
<name>A0ABX7M941_9RHOO</name>
<keyword evidence="6" id="KW-0624">Polysaccharide degradation</keyword>
<evidence type="ECO:0000256" key="3">
    <source>
        <dbReference type="ARBA" id="ARBA00023001"/>
    </source>
</evidence>
<evidence type="ECO:0000313" key="11">
    <source>
        <dbReference type="Proteomes" id="UP000663570"/>
    </source>
</evidence>
<dbReference type="RefSeq" id="WP_206254560.1">
    <property type="nucleotide sequence ID" value="NZ_CP071060.1"/>
</dbReference>
<keyword evidence="8" id="KW-0732">Signal</keyword>
<comment type="similarity">
    <text evidence="1 7">Belongs to the glycosyl hydrolase 5 (cellulase A) family.</text>
</comment>
<keyword evidence="4" id="KW-0119">Carbohydrate metabolism</keyword>
<dbReference type="Gene3D" id="3.20.20.80">
    <property type="entry name" value="Glycosidases"/>
    <property type="match status" value="1"/>
</dbReference>
<keyword evidence="5 7" id="KW-0326">Glycosidase</keyword>
<dbReference type="Pfam" id="PF00150">
    <property type="entry name" value="Cellulase"/>
    <property type="match status" value="1"/>
</dbReference>
<evidence type="ECO:0000256" key="7">
    <source>
        <dbReference type="RuleBase" id="RU361153"/>
    </source>
</evidence>
<dbReference type="PANTHER" id="PTHR31297">
    <property type="entry name" value="GLUCAN ENDO-1,6-BETA-GLUCOSIDASE B"/>
    <property type="match status" value="1"/>
</dbReference>
<dbReference type="InterPro" id="IPR006311">
    <property type="entry name" value="TAT_signal"/>
</dbReference>
<dbReference type="EMBL" id="CP071060">
    <property type="protein sequence ID" value="QSI76990.1"/>
    <property type="molecule type" value="Genomic_DNA"/>
</dbReference>
<evidence type="ECO:0000256" key="8">
    <source>
        <dbReference type="SAM" id="SignalP"/>
    </source>
</evidence>
<evidence type="ECO:0000313" key="10">
    <source>
        <dbReference type="EMBL" id="QSI76990.1"/>
    </source>
</evidence>
<evidence type="ECO:0000256" key="5">
    <source>
        <dbReference type="ARBA" id="ARBA00023295"/>
    </source>
</evidence>
<accession>A0ABX7M941</accession>